<gene>
    <name evidence="5" type="ORF">B4918_31615</name>
</gene>
<dbReference type="SMART" id="SM00710">
    <property type="entry name" value="PbH1"/>
    <property type="match status" value="9"/>
</dbReference>
<dbReference type="InterPro" id="IPR006626">
    <property type="entry name" value="PbH1"/>
</dbReference>
<sequence>MKYQTIFLSLKKSLFIFILSFSMLIFTLPASTFAQSNSNANPVTNYYVSPTGNDLNPGTLDQPFATIQKAANVAEERSTIYIRGGVYNQKVRVAHSGTSGAPITFQNYQDEKVILDGSKIKLEDDGLFTIEDKNYIQVKGLEFRNLKSTKVNETPIGIYITGTGSYIDIRNNYIHHIEANVKDGNAHGIAVYGTSSSAQNNLNHIVIDNNEVANLKLGLSEAIAVNGNVDSFEVINNKVHDNNNIGIVLIGHEEVSSVASLDQARNGVVRNNIVHHNSSINNTSYNEYSADGIYVDGGKEIIIEQNQSYENDLGIEVASEHAGKSASQITVRENTLSNNIMSGIAIGGYDSQQGYAENNTITNNVIYKNDTKNQESGQIELNYDTRNNVITNNQIYASNSRIFISNNFNKNTGNKLDYNHYYGKFDQSNGLWQWKRKTYKGFSSYQAGMNQEGDEQHSIFNKLSPAFKLIEKESKSTKTAVS</sequence>
<keyword evidence="5" id="KW-0614">Plasmid</keyword>
<evidence type="ECO:0000256" key="2">
    <source>
        <dbReference type="ARBA" id="ARBA00022525"/>
    </source>
</evidence>
<dbReference type="GO" id="GO:0016837">
    <property type="term" value="F:carbon-oxygen lyase activity, acting on polysaccharides"/>
    <property type="evidence" value="ECO:0007669"/>
    <property type="project" value="TreeGrafter"/>
</dbReference>
<feature type="domain" description="Right handed beta helix" evidence="4">
    <location>
        <begin position="157"/>
        <end position="364"/>
    </location>
</feature>
<dbReference type="InterPro" id="IPR011050">
    <property type="entry name" value="Pectin_lyase_fold/virulence"/>
</dbReference>
<organism evidence="5 6">
    <name type="scientific">Bacillus thuringiensis</name>
    <dbReference type="NCBI Taxonomy" id="1428"/>
    <lineage>
        <taxon>Bacteria</taxon>
        <taxon>Bacillati</taxon>
        <taxon>Bacillota</taxon>
        <taxon>Bacilli</taxon>
        <taxon>Bacillales</taxon>
        <taxon>Bacillaceae</taxon>
        <taxon>Bacillus</taxon>
        <taxon>Bacillus cereus group</taxon>
    </lineage>
</organism>
<protein>
    <submittedName>
        <fullName evidence="5">DUF5123 domain-containing protein</fullName>
    </submittedName>
</protein>
<reference evidence="5 6" key="1">
    <citation type="submission" date="2017-03" db="EMBL/GenBank/DDBJ databases">
        <title>Complete genome sequence of Bacillus thuringiensis L-7601, a novel melanin producing strain.</title>
        <authorList>
            <person name="Cai J."/>
            <person name="Cao Z."/>
            <person name="Tan T."/>
        </authorList>
    </citation>
    <scope>NUCLEOTIDE SEQUENCE [LARGE SCALE GENOMIC DNA]</scope>
    <source>
        <strain evidence="5 6">L-7601</strain>
        <plasmid evidence="5 6">unnamed3</plasmid>
    </source>
</reference>
<dbReference type="RefSeq" id="WP_079246472.1">
    <property type="nucleotide sequence ID" value="NZ_JARSYF010000002.1"/>
</dbReference>
<dbReference type="PANTHER" id="PTHR40088">
    <property type="entry name" value="PECTATE LYASE (EUROFUNG)"/>
    <property type="match status" value="1"/>
</dbReference>
<dbReference type="AlphaFoldDB" id="A0A9W3TJ54"/>
<evidence type="ECO:0000256" key="3">
    <source>
        <dbReference type="ARBA" id="ARBA00022729"/>
    </source>
</evidence>
<accession>A0A9W3TJ54</accession>
<dbReference type="SUPFAM" id="SSF51126">
    <property type="entry name" value="Pectin lyase-like"/>
    <property type="match status" value="1"/>
</dbReference>
<dbReference type="GO" id="GO:0005576">
    <property type="term" value="C:extracellular region"/>
    <property type="evidence" value="ECO:0007669"/>
    <property type="project" value="UniProtKB-SubCell"/>
</dbReference>
<dbReference type="InterPro" id="IPR039448">
    <property type="entry name" value="Beta_helix"/>
</dbReference>
<dbReference type="EMBL" id="CP020005">
    <property type="protein sequence ID" value="AQY42453.1"/>
    <property type="molecule type" value="Genomic_DNA"/>
</dbReference>
<evidence type="ECO:0000259" key="4">
    <source>
        <dbReference type="Pfam" id="PF13229"/>
    </source>
</evidence>
<dbReference type="InterPro" id="IPR052052">
    <property type="entry name" value="Polysaccharide_Lyase_9"/>
</dbReference>
<dbReference type="Pfam" id="PF13229">
    <property type="entry name" value="Beta_helix"/>
    <property type="match status" value="1"/>
</dbReference>
<keyword evidence="3" id="KW-0732">Signal</keyword>
<comment type="subcellular location">
    <subcellularLocation>
        <location evidence="1">Secreted</location>
    </subcellularLocation>
</comment>
<keyword evidence="2" id="KW-0964">Secreted</keyword>
<dbReference type="Gene3D" id="2.160.20.10">
    <property type="entry name" value="Single-stranded right-handed beta-helix, Pectin lyase-like"/>
    <property type="match status" value="1"/>
</dbReference>
<evidence type="ECO:0000256" key="1">
    <source>
        <dbReference type="ARBA" id="ARBA00004613"/>
    </source>
</evidence>
<proteinExistence type="predicted"/>
<evidence type="ECO:0000313" key="6">
    <source>
        <dbReference type="Proteomes" id="UP000191057"/>
    </source>
</evidence>
<dbReference type="Proteomes" id="UP000191057">
    <property type="component" value="Plasmid unnamed3"/>
</dbReference>
<dbReference type="InterPro" id="IPR012334">
    <property type="entry name" value="Pectin_lyas_fold"/>
</dbReference>
<dbReference type="PANTHER" id="PTHR40088:SF2">
    <property type="entry name" value="SECRETED SUGAR HYDROLASE"/>
    <property type="match status" value="1"/>
</dbReference>
<name>A0A9W3TJ54_BACTU</name>
<geneLocation type="plasmid" evidence="5 6">
    <name>unnamed3</name>
</geneLocation>
<evidence type="ECO:0000313" key="5">
    <source>
        <dbReference type="EMBL" id="AQY42453.1"/>
    </source>
</evidence>